<proteinExistence type="predicted"/>
<accession>A0A381ZH77</accession>
<dbReference type="InterPro" id="IPR035437">
    <property type="entry name" value="SNase_OB-fold_sf"/>
</dbReference>
<reference evidence="2" key="1">
    <citation type="submission" date="2018-05" db="EMBL/GenBank/DDBJ databases">
        <authorList>
            <person name="Lanie J.A."/>
            <person name="Ng W.-L."/>
            <person name="Kazmierczak K.M."/>
            <person name="Andrzejewski T.M."/>
            <person name="Davidsen T.M."/>
            <person name="Wayne K.J."/>
            <person name="Tettelin H."/>
            <person name="Glass J.I."/>
            <person name="Rusch D."/>
            <person name="Podicherti R."/>
            <person name="Tsui H.-C.T."/>
            <person name="Winkler M.E."/>
        </authorList>
    </citation>
    <scope>NUCLEOTIDE SEQUENCE</scope>
</reference>
<dbReference type="AlphaFoldDB" id="A0A381ZH77"/>
<protein>
    <recommendedName>
        <fullName evidence="1">TNase-like domain-containing protein</fullName>
    </recommendedName>
</protein>
<dbReference type="Pfam" id="PF00565">
    <property type="entry name" value="SNase"/>
    <property type="match status" value="1"/>
</dbReference>
<dbReference type="SMART" id="SM00318">
    <property type="entry name" value="SNc"/>
    <property type="match status" value="1"/>
</dbReference>
<dbReference type="InterPro" id="IPR016071">
    <property type="entry name" value="Staphylococal_nuclease_OB-fold"/>
</dbReference>
<dbReference type="EMBL" id="UINC01021333">
    <property type="protein sequence ID" value="SVA88678.1"/>
    <property type="molecule type" value="Genomic_DNA"/>
</dbReference>
<name>A0A381ZH77_9ZZZZ</name>
<feature type="domain" description="TNase-like" evidence="1">
    <location>
        <begin position="1"/>
        <end position="96"/>
    </location>
</feature>
<feature type="non-terminal residue" evidence="2">
    <location>
        <position position="1"/>
    </location>
</feature>
<organism evidence="2">
    <name type="scientific">marine metagenome</name>
    <dbReference type="NCBI Taxonomy" id="408172"/>
    <lineage>
        <taxon>unclassified sequences</taxon>
        <taxon>metagenomes</taxon>
        <taxon>ecological metagenomes</taxon>
    </lineage>
</organism>
<dbReference type="PROSITE" id="PS50830">
    <property type="entry name" value="TNASE_3"/>
    <property type="match status" value="1"/>
</dbReference>
<sequence length="131" mass="14775">VDGDTVDVDIDLGFGMIYKKQRVRLLGIDTPESRTRDLVEKKFGKASKYHLQAILEQGDVELVSHDKGKFGRILGNLYTGNSTYSINQQMIDEHHAVPYTGENKELVEEQHMANRKILIENGTVELENGTT</sequence>
<gene>
    <name evidence="2" type="ORF">METZ01_LOCUS141532</name>
</gene>
<evidence type="ECO:0000313" key="2">
    <source>
        <dbReference type="EMBL" id="SVA88678.1"/>
    </source>
</evidence>
<dbReference type="SUPFAM" id="SSF50199">
    <property type="entry name" value="Staphylococcal nuclease"/>
    <property type="match status" value="1"/>
</dbReference>
<evidence type="ECO:0000259" key="1">
    <source>
        <dbReference type="PROSITE" id="PS50830"/>
    </source>
</evidence>
<dbReference type="Gene3D" id="2.40.50.90">
    <property type="match status" value="1"/>
</dbReference>